<feature type="region of interest" description="Disordered" evidence="1">
    <location>
        <begin position="235"/>
        <end position="328"/>
    </location>
</feature>
<dbReference type="Proteomes" id="UP000664521">
    <property type="component" value="Unassembled WGS sequence"/>
</dbReference>
<evidence type="ECO:0008006" key="4">
    <source>
        <dbReference type="Google" id="ProtNLM"/>
    </source>
</evidence>
<feature type="compositionally biased region" description="Basic and acidic residues" evidence="1">
    <location>
        <begin position="419"/>
        <end position="430"/>
    </location>
</feature>
<dbReference type="EMBL" id="CAJPDS010000052">
    <property type="protein sequence ID" value="CAF9929708.1"/>
    <property type="molecule type" value="Genomic_DNA"/>
</dbReference>
<dbReference type="OrthoDB" id="447251at2759"/>
<feature type="region of interest" description="Disordered" evidence="1">
    <location>
        <begin position="360"/>
        <end position="482"/>
    </location>
</feature>
<comment type="caution">
    <text evidence="2">The sequence shown here is derived from an EMBL/GenBank/DDBJ whole genome shotgun (WGS) entry which is preliminary data.</text>
</comment>
<evidence type="ECO:0000313" key="3">
    <source>
        <dbReference type="Proteomes" id="UP000664521"/>
    </source>
</evidence>
<name>A0A8H3IS90_9LECA</name>
<feature type="compositionally biased region" description="Polar residues" evidence="1">
    <location>
        <begin position="443"/>
        <end position="460"/>
    </location>
</feature>
<dbReference type="AlphaFoldDB" id="A0A8H3IS90"/>
<feature type="compositionally biased region" description="Low complexity" evidence="1">
    <location>
        <begin position="431"/>
        <end position="442"/>
    </location>
</feature>
<organism evidence="2 3">
    <name type="scientific">Heterodermia speciosa</name>
    <dbReference type="NCBI Taxonomy" id="116794"/>
    <lineage>
        <taxon>Eukaryota</taxon>
        <taxon>Fungi</taxon>
        <taxon>Dikarya</taxon>
        <taxon>Ascomycota</taxon>
        <taxon>Pezizomycotina</taxon>
        <taxon>Lecanoromycetes</taxon>
        <taxon>OSLEUM clade</taxon>
        <taxon>Lecanoromycetidae</taxon>
        <taxon>Caliciales</taxon>
        <taxon>Physciaceae</taxon>
        <taxon>Heterodermia</taxon>
    </lineage>
</organism>
<feature type="compositionally biased region" description="Polar residues" evidence="1">
    <location>
        <begin position="280"/>
        <end position="292"/>
    </location>
</feature>
<sequence length="482" mass="52756">MCVPLRDQYGKVRYFLGAQLDITGLVMNCTELDSLQKLVEQQVSKSGSDGNAQTITETPQQDAFEQLSETFNPRELETLLVNRRPHNPSVDGDKEATSAFIPFSTKNVSLKNSSANLNSIFQLNGQGSAPPLGFYQNYLLVRPYPSLRILFASPDLQVAGILQSPLMGQIGGSSRVRGELEKALEAGRKVTAKVQWISKPAHNTRSRWIHCTPLLGVNSLIAVWMVILVDDDKEEGSHDRSPLEAQLSEQSALRTNEVLPWDSTDESVTPGDAKIGLGATSVSPSASQTKFANNDKRRPPNLTPALPERNRLRKQRPGPEDLLSEDYDDNRASSAKIAPFASKIDLRYNVSIWSDTQELNPGLIKDSSNPGQGKPRFGDPPDIFDSNVSHFSTRPGPRINGKAYSFNSASEHGISADDESVKGKEDERSVSRSSSSEATRTSGPSIQSRGEVSVSGQSHGNSERPTRKTYKSLSPYGVLFND</sequence>
<accession>A0A8H3IS90</accession>
<keyword evidence="3" id="KW-1185">Reference proteome</keyword>
<reference evidence="2" key="1">
    <citation type="submission" date="2021-03" db="EMBL/GenBank/DDBJ databases">
        <authorList>
            <person name="Tagirdzhanova G."/>
        </authorList>
    </citation>
    <scope>NUCLEOTIDE SEQUENCE</scope>
</reference>
<gene>
    <name evidence="2" type="ORF">HETSPECPRED_007444</name>
</gene>
<protein>
    <recommendedName>
        <fullName evidence="4">PAC domain-containing protein</fullName>
    </recommendedName>
</protein>
<proteinExistence type="predicted"/>
<evidence type="ECO:0000256" key="1">
    <source>
        <dbReference type="SAM" id="MobiDB-lite"/>
    </source>
</evidence>
<evidence type="ECO:0000313" key="2">
    <source>
        <dbReference type="EMBL" id="CAF9929708.1"/>
    </source>
</evidence>